<dbReference type="EMBL" id="NCKW01001811">
    <property type="protein sequence ID" value="POM79324.1"/>
    <property type="molecule type" value="Genomic_DNA"/>
</dbReference>
<evidence type="ECO:0000256" key="3">
    <source>
        <dbReference type="ARBA" id="ARBA00022525"/>
    </source>
</evidence>
<organism evidence="6 7">
    <name type="scientific">Phytophthora palmivora</name>
    <dbReference type="NCBI Taxonomy" id="4796"/>
    <lineage>
        <taxon>Eukaryota</taxon>
        <taxon>Sar</taxon>
        <taxon>Stramenopiles</taxon>
        <taxon>Oomycota</taxon>
        <taxon>Peronosporomycetes</taxon>
        <taxon>Peronosporales</taxon>
        <taxon>Peronosporaceae</taxon>
        <taxon>Phytophthora</taxon>
    </lineage>
</organism>
<dbReference type="AlphaFoldDB" id="A0A2P4YNF3"/>
<keyword evidence="4 5" id="KW-0732">Signal</keyword>
<accession>A0A2P4YNF3</accession>
<comment type="caution">
    <text evidence="6">The sequence shown here is derived from an EMBL/GenBank/DDBJ whole genome shotgun (WGS) entry which is preliminary data.</text>
</comment>
<proteinExistence type="inferred from homology"/>
<feature type="chain" id="PRO_5044967931" description="RxLR effector protein" evidence="5">
    <location>
        <begin position="22"/>
        <end position="137"/>
    </location>
</feature>
<evidence type="ECO:0000256" key="1">
    <source>
        <dbReference type="ARBA" id="ARBA00004613"/>
    </source>
</evidence>
<dbReference type="InterPro" id="IPR031825">
    <property type="entry name" value="RXLR"/>
</dbReference>
<evidence type="ECO:0000256" key="5">
    <source>
        <dbReference type="RuleBase" id="RU367124"/>
    </source>
</evidence>
<gene>
    <name evidence="6" type="ORF">PHPALM_3045</name>
</gene>
<evidence type="ECO:0000313" key="7">
    <source>
        <dbReference type="Proteomes" id="UP000237271"/>
    </source>
</evidence>
<comment type="function">
    <text evidence="5">Effector that suppresses plant defense responses during pathogen infection.</text>
</comment>
<evidence type="ECO:0000313" key="6">
    <source>
        <dbReference type="EMBL" id="POM79324.1"/>
    </source>
</evidence>
<evidence type="ECO:0000256" key="4">
    <source>
        <dbReference type="ARBA" id="ARBA00022729"/>
    </source>
</evidence>
<sequence>MRRSHVYIVALAAMFLSSSHALSTTETITNSNVAVISRSPLEALRSLRGGQIDDVGTLRSHKQVSAADEYREERAGSWLNKFRYQSKGAHGAEELNQVTMARYYLQENPQLFNRIRNDEAKRFETYSIWISFFSSAY</sequence>
<dbReference type="Pfam" id="PF16810">
    <property type="entry name" value="RXLR"/>
    <property type="match status" value="1"/>
</dbReference>
<name>A0A2P4YNF3_9STRA</name>
<comment type="domain">
    <text evidence="5">The RxLR-dEER motif acts to carry the protein into the host cell cytoplasm through binding to cell surface phosphatidylinositol-3-phosphate.</text>
</comment>
<dbReference type="Proteomes" id="UP000237271">
    <property type="component" value="Unassembled WGS sequence"/>
</dbReference>
<comment type="subcellular location">
    <subcellularLocation>
        <location evidence="1 5">Secreted</location>
    </subcellularLocation>
</comment>
<protein>
    <recommendedName>
        <fullName evidence="5">RxLR effector protein</fullName>
    </recommendedName>
</protein>
<comment type="similarity">
    <text evidence="2 5">Belongs to the RxLR effector family.</text>
</comment>
<feature type="signal peptide" evidence="5">
    <location>
        <begin position="1"/>
        <end position="21"/>
    </location>
</feature>
<keyword evidence="7" id="KW-1185">Reference proteome</keyword>
<keyword evidence="3 5" id="KW-0964">Secreted</keyword>
<evidence type="ECO:0000256" key="2">
    <source>
        <dbReference type="ARBA" id="ARBA00010400"/>
    </source>
</evidence>
<reference evidence="6 7" key="1">
    <citation type="journal article" date="2017" name="Genome Biol. Evol.">
        <title>Phytophthora megakarya and P. palmivora, closely related causal agents of cacao black pod rot, underwent increases in genome sizes and gene numbers by different mechanisms.</title>
        <authorList>
            <person name="Ali S.S."/>
            <person name="Shao J."/>
            <person name="Lary D.J."/>
            <person name="Kronmiller B."/>
            <person name="Shen D."/>
            <person name="Strem M.D."/>
            <person name="Amoako-Attah I."/>
            <person name="Akrofi A.Y."/>
            <person name="Begoude B.A."/>
            <person name="Ten Hoopen G.M."/>
            <person name="Coulibaly K."/>
            <person name="Kebe B.I."/>
            <person name="Melnick R.L."/>
            <person name="Guiltinan M.J."/>
            <person name="Tyler B.M."/>
            <person name="Meinhardt L.W."/>
            <person name="Bailey B.A."/>
        </authorList>
    </citation>
    <scope>NUCLEOTIDE SEQUENCE [LARGE SCALE GENOMIC DNA]</scope>
    <source>
        <strain evidence="7">sbr112.9</strain>
    </source>
</reference>